<keyword evidence="4" id="KW-1185">Reference proteome</keyword>
<evidence type="ECO:0000259" key="2">
    <source>
        <dbReference type="PROSITE" id="PS50022"/>
    </source>
</evidence>
<reference evidence="3 4" key="1">
    <citation type="submission" date="2023-03" db="EMBL/GenBank/DDBJ databases">
        <title>Draft genome sequence of Thalassotalea insulae KCTC 62186T.</title>
        <authorList>
            <person name="Sawabe T."/>
        </authorList>
    </citation>
    <scope>NUCLEOTIDE SEQUENCE [LARGE SCALE GENOMIC DNA]</scope>
    <source>
        <strain evidence="3 4">KCTC 62186</strain>
    </source>
</reference>
<evidence type="ECO:0000313" key="3">
    <source>
        <dbReference type="EMBL" id="GLX78347.1"/>
    </source>
</evidence>
<feature type="domain" description="F5/8 type C" evidence="2">
    <location>
        <begin position="137"/>
        <end position="293"/>
    </location>
</feature>
<evidence type="ECO:0000313" key="4">
    <source>
        <dbReference type="Proteomes" id="UP001157186"/>
    </source>
</evidence>
<comment type="caution">
    <text evidence="3">The sequence shown here is derived from an EMBL/GenBank/DDBJ whole genome shotgun (WGS) entry which is preliminary data.</text>
</comment>
<feature type="chain" id="PRO_5046929383" description="F5/8 type C domain-containing protein" evidence="1">
    <location>
        <begin position="19"/>
        <end position="294"/>
    </location>
</feature>
<accession>A0ABQ6GUL5</accession>
<feature type="signal peptide" evidence="1">
    <location>
        <begin position="1"/>
        <end position="18"/>
    </location>
</feature>
<dbReference type="InterPro" id="IPR008979">
    <property type="entry name" value="Galactose-bd-like_sf"/>
</dbReference>
<dbReference type="RefSeq" id="WP_284244234.1">
    <property type="nucleotide sequence ID" value="NZ_BSST01000001.1"/>
</dbReference>
<dbReference type="EMBL" id="BSST01000001">
    <property type="protein sequence ID" value="GLX78347.1"/>
    <property type="molecule type" value="Genomic_DNA"/>
</dbReference>
<dbReference type="InterPro" id="IPR000421">
    <property type="entry name" value="FA58C"/>
</dbReference>
<dbReference type="SUPFAM" id="SSF49785">
    <property type="entry name" value="Galactose-binding domain-like"/>
    <property type="match status" value="1"/>
</dbReference>
<gene>
    <name evidence="3" type="ORF">tinsulaeT_16870</name>
</gene>
<dbReference type="PROSITE" id="PS50022">
    <property type="entry name" value="FA58C_3"/>
    <property type="match status" value="1"/>
</dbReference>
<name>A0ABQ6GUL5_9GAMM</name>
<keyword evidence="1" id="KW-0732">Signal</keyword>
<dbReference type="Gene3D" id="2.60.120.260">
    <property type="entry name" value="Galactose-binding domain-like"/>
    <property type="match status" value="1"/>
</dbReference>
<proteinExistence type="predicted"/>
<sequence length="294" mass="33272">MRYTLLAATLLSAFTVNASENSVNEYIGKISDVLIDKSNQIKISVEQEEGNELECQLYENNPWPLYFSSDQGYSDKWFEVVNLARRTQETLRIGYTPSSTANCAIEYLALSQSNGASPDDDYVSDGLTRSGQYGNIALIYTNNLTESSYTASDHYNADTAASAFDGYTYSGQITEELGERIERGIWLVKKDKENNEQGYWLQVRFNQEVTISGFRILVNDKSVELGRSPKSITIEVSTDGNNFTEHESYRLSKAVDQRGNFTEIVTAKYLRVRVNSNYGDSFIEIDELEIYSDY</sequence>
<dbReference type="Pfam" id="PF00754">
    <property type="entry name" value="F5_F8_type_C"/>
    <property type="match status" value="1"/>
</dbReference>
<evidence type="ECO:0000256" key="1">
    <source>
        <dbReference type="SAM" id="SignalP"/>
    </source>
</evidence>
<protein>
    <recommendedName>
        <fullName evidence="2">F5/8 type C domain-containing protein</fullName>
    </recommendedName>
</protein>
<dbReference type="Proteomes" id="UP001157186">
    <property type="component" value="Unassembled WGS sequence"/>
</dbReference>
<organism evidence="3 4">
    <name type="scientific">Thalassotalea insulae</name>
    <dbReference type="NCBI Taxonomy" id="2056778"/>
    <lineage>
        <taxon>Bacteria</taxon>
        <taxon>Pseudomonadati</taxon>
        <taxon>Pseudomonadota</taxon>
        <taxon>Gammaproteobacteria</taxon>
        <taxon>Alteromonadales</taxon>
        <taxon>Colwelliaceae</taxon>
        <taxon>Thalassotalea</taxon>
    </lineage>
</organism>